<name>A0A2N3LE70_9BACI</name>
<evidence type="ECO:0000313" key="2">
    <source>
        <dbReference type="Proteomes" id="UP000233440"/>
    </source>
</evidence>
<dbReference type="AlphaFoldDB" id="A0A2N3LE70"/>
<sequence length="94" mass="11487">MNSRNIETTIINDRYISSAEIERNYEGIGRFYSYETFVWEYDKKSHTRRKLLYQTYQNTYTDAINVHLHFIRNFCKNIIDNLTIVDSRLDYEED</sequence>
<proteinExistence type="predicted"/>
<protein>
    <submittedName>
        <fullName evidence="1">Uncharacterized protein</fullName>
    </submittedName>
</protein>
<gene>
    <name evidence="1" type="ORF">CWO92_22120</name>
</gene>
<dbReference type="Proteomes" id="UP000233440">
    <property type="component" value="Unassembled WGS sequence"/>
</dbReference>
<reference evidence="1 2" key="1">
    <citation type="submission" date="2017-11" db="EMBL/GenBank/DDBJ databases">
        <title>Bacillus camelliae sp. nov., isolated from pu'er tea.</title>
        <authorList>
            <person name="Niu L."/>
        </authorList>
    </citation>
    <scope>NUCLEOTIDE SEQUENCE [LARGE SCALE GENOMIC DNA]</scope>
    <source>
        <strain evidence="1 2">7578-1</strain>
    </source>
</reference>
<keyword evidence="2" id="KW-1185">Reference proteome</keyword>
<comment type="caution">
    <text evidence="1">The sequence shown here is derived from an EMBL/GenBank/DDBJ whole genome shotgun (WGS) entry which is preliminary data.</text>
</comment>
<evidence type="ECO:0000313" key="1">
    <source>
        <dbReference type="EMBL" id="PKR82889.1"/>
    </source>
</evidence>
<dbReference type="EMBL" id="PIQO01000026">
    <property type="protein sequence ID" value="PKR82889.1"/>
    <property type="molecule type" value="Genomic_DNA"/>
</dbReference>
<organism evidence="1 2">
    <name type="scientific">Heyndrickxia camelliae</name>
    <dbReference type="NCBI Taxonomy" id="1707093"/>
    <lineage>
        <taxon>Bacteria</taxon>
        <taxon>Bacillati</taxon>
        <taxon>Bacillota</taxon>
        <taxon>Bacilli</taxon>
        <taxon>Bacillales</taxon>
        <taxon>Bacillaceae</taxon>
        <taxon>Heyndrickxia</taxon>
    </lineage>
</organism>
<dbReference type="RefSeq" id="WP_101356377.1">
    <property type="nucleotide sequence ID" value="NZ_PIQO01000026.1"/>
</dbReference>
<accession>A0A2N3LE70</accession>